<keyword evidence="5" id="KW-1185">Reference proteome</keyword>
<dbReference type="RefSeq" id="WP_141443632.1">
    <property type="nucleotide sequence ID" value="NZ_CP038231.1"/>
</dbReference>
<organism evidence="4 5">
    <name type="scientific">Formicincola oecophyllae</name>
    <dbReference type="NCBI Taxonomy" id="2558361"/>
    <lineage>
        <taxon>Bacteria</taxon>
        <taxon>Pseudomonadati</taxon>
        <taxon>Pseudomonadota</taxon>
        <taxon>Alphaproteobacteria</taxon>
        <taxon>Acetobacterales</taxon>
        <taxon>Acetobacteraceae</taxon>
        <taxon>Formicincola</taxon>
    </lineage>
</organism>
<sequence length="264" mass="27796">MDNMGHMASHVHWDLVVLAVLASVLVVCLYRVLGKRIGAQGLPQQRPLASLAPQGPDAPKGVLQPPPLPTTRPEAAPPTEHVLPDAGVSFAATLAEMAQYIPGFSPSAFLNQAEEIIAAVLAAYSAGDRKALQALLTPQVFAAFTAQLDSLAKEGLKPRIALKRIEKLTVVNALVENPSEATGAEVEGGKGAPAGQGSFCRIDVDVVSWQVSCIVNEQGQLTEGTEALTEFHECWGFFHSPGQSAIVPGVGLGPTWRVGETRAL</sequence>
<accession>A0A4Y6UCT5</accession>
<proteinExistence type="predicted"/>
<dbReference type="EMBL" id="CP038231">
    <property type="protein sequence ID" value="QDH13925.1"/>
    <property type="molecule type" value="Genomic_DNA"/>
</dbReference>
<dbReference type="Proteomes" id="UP000318709">
    <property type="component" value="Chromosome"/>
</dbReference>
<evidence type="ECO:0000313" key="4">
    <source>
        <dbReference type="EMBL" id="QDH13925.1"/>
    </source>
</evidence>
<dbReference type="AlphaFoldDB" id="A0A4Y6UCT5"/>
<dbReference type="OrthoDB" id="9798618at2"/>
<dbReference type="SMART" id="SM00978">
    <property type="entry name" value="Tim44"/>
    <property type="match status" value="1"/>
</dbReference>
<dbReference type="KEGG" id="swf:E3E12_06710"/>
<evidence type="ECO:0000256" key="2">
    <source>
        <dbReference type="SAM" id="Phobius"/>
    </source>
</evidence>
<feature type="domain" description="Tim44-like" evidence="3">
    <location>
        <begin position="90"/>
        <end position="263"/>
    </location>
</feature>
<keyword evidence="2" id="KW-0472">Membrane</keyword>
<dbReference type="InterPro" id="IPR032710">
    <property type="entry name" value="NTF2-like_dom_sf"/>
</dbReference>
<name>A0A4Y6UCT5_9PROT</name>
<evidence type="ECO:0000256" key="1">
    <source>
        <dbReference type="SAM" id="MobiDB-lite"/>
    </source>
</evidence>
<evidence type="ECO:0000313" key="5">
    <source>
        <dbReference type="Proteomes" id="UP000318709"/>
    </source>
</evidence>
<dbReference type="NCBIfam" id="NF033779">
    <property type="entry name" value="Tim44_TimA_adap"/>
    <property type="match status" value="1"/>
</dbReference>
<feature type="transmembrane region" description="Helical" evidence="2">
    <location>
        <begin position="12"/>
        <end position="33"/>
    </location>
</feature>
<gene>
    <name evidence="4" type="ORF">E3E12_06710</name>
</gene>
<dbReference type="Gene3D" id="3.10.450.240">
    <property type="match status" value="1"/>
</dbReference>
<reference evidence="4 5" key="1">
    <citation type="submission" date="2019-03" db="EMBL/GenBank/DDBJ databases">
        <title>The complete genome sequence of Swingsia_sp. F3b2 LMG30590(T).</title>
        <authorList>
            <person name="Chua K.-O."/>
            <person name="Chan K.-G."/>
            <person name="See-Too W.-S."/>
        </authorList>
    </citation>
    <scope>NUCLEOTIDE SEQUENCE [LARGE SCALE GENOMIC DNA]</scope>
    <source>
        <strain evidence="4 5">F3b2</strain>
    </source>
</reference>
<dbReference type="SUPFAM" id="SSF54427">
    <property type="entry name" value="NTF2-like"/>
    <property type="match status" value="1"/>
</dbReference>
<feature type="region of interest" description="Disordered" evidence="1">
    <location>
        <begin position="48"/>
        <end position="79"/>
    </location>
</feature>
<keyword evidence="2" id="KW-1133">Transmembrane helix</keyword>
<dbReference type="InterPro" id="IPR007379">
    <property type="entry name" value="Tim44-like_dom"/>
</dbReference>
<evidence type="ECO:0000259" key="3">
    <source>
        <dbReference type="SMART" id="SM00978"/>
    </source>
</evidence>
<keyword evidence="2" id="KW-0812">Transmembrane</keyword>
<protein>
    <submittedName>
        <fullName evidence="4">Tim44 domain-containing protein</fullName>
    </submittedName>
</protein>
<dbReference type="Pfam" id="PF04280">
    <property type="entry name" value="Tim44"/>
    <property type="match status" value="1"/>
</dbReference>